<reference evidence="2 3" key="1">
    <citation type="journal article" date="2013" name="BMC Genomics">
        <title>Genomics-driven discovery of the pneumocandin biosynthetic gene cluster in the fungus Glarea lozoyensis.</title>
        <authorList>
            <person name="Chen L."/>
            <person name="Yue Q."/>
            <person name="Zhang X."/>
            <person name="Xiang M."/>
            <person name="Wang C."/>
            <person name="Li S."/>
            <person name="Che Y."/>
            <person name="Ortiz-Lopez F.J."/>
            <person name="Bills G.F."/>
            <person name="Liu X."/>
            <person name="An Z."/>
        </authorList>
    </citation>
    <scope>NUCLEOTIDE SEQUENCE [LARGE SCALE GENOMIC DNA]</scope>
    <source>
        <strain evidence="3">ATCC 20868 / MF5171</strain>
    </source>
</reference>
<proteinExistence type="predicted"/>
<organism evidence="2 3">
    <name type="scientific">Glarea lozoyensis (strain ATCC 20868 / MF5171)</name>
    <dbReference type="NCBI Taxonomy" id="1116229"/>
    <lineage>
        <taxon>Eukaryota</taxon>
        <taxon>Fungi</taxon>
        <taxon>Dikarya</taxon>
        <taxon>Ascomycota</taxon>
        <taxon>Pezizomycotina</taxon>
        <taxon>Leotiomycetes</taxon>
        <taxon>Helotiales</taxon>
        <taxon>Helotiaceae</taxon>
        <taxon>Glarea</taxon>
    </lineage>
</organism>
<keyword evidence="3" id="KW-1185">Reference proteome</keyword>
<evidence type="ECO:0000313" key="3">
    <source>
        <dbReference type="Proteomes" id="UP000016922"/>
    </source>
</evidence>
<dbReference type="EMBL" id="KE145368">
    <property type="protein sequence ID" value="EPE28560.1"/>
    <property type="molecule type" value="Genomic_DNA"/>
</dbReference>
<name>S3CSA1_GLAL2</name>
<dbReference type="RefSeq" id="XP_008084468.1">
    <property type="nucleotide sequence ID" value="XM_008086277.1"/>
</dbReference>
<dbReference type="KEGG" id="glz:GLAREA_09681"/>
<dbReference type="Proteomes" id="UP000016922">
    <property type="component" value="Unassembled WGS sequence"/>
</dbReference>
<accession>S3CSA1</accession>
<gene>
    <name evidence="2" type="ORF">GLAREA_09681</name>
</gene>
<dbReference type="GeneID" id="19468728"/>
<feature type="compositionally biased region" description="Low complexity" evidence="1">
    <location>
        <begin position="53"/>
        <end position="63"/>
    </location>
</feature>
<evidence type="ECO:0000313" key="2">
    <source>
        <dbReference type="EMBL" id="EPE28560.1"/>
    </source>
</evidence>
<feature type="region of interest" description="Disordered" evidence="1">
    <location>
        <begin position="41"/>
        <end position="63"/>
    </location>
</feature>
<protein>
    <submittedName>
        <fullName evidence="2">Uncharacterized protein</fullName>
    </submittedName>
</protein>
<feature type="compositionally biased region" description="Polar residues" evidence="1">
    <location>
        <begin position="278"/>
        <end position="294"/>
    </location>
</feature>
<evidence type="ECO:0000256" key="1">
    <source>
        <dbReference type="SAM" id="MobiDB-lite"/>
    </source>
</evidence>
<dbReference type="HOGENOM" id="CLU_839514_0_0_1"/>
<feature type="region of interest" description="Disordered" evidence="1">
    <location>
        <begin position="269"/>
        <end position="294"/>
    </location>
</feature>
<dbReference type="AlphaFoldDB" id="S3CSA1"/>
<sequence length="331" mass="35972">MAGFPLYSNNSMPSWYDASEDVVMNDGNDFSFLAAQPIKAQQSQAPGGYPMEVSSSNGSASSAYSNSTTATTVSFMSSHTNHHLPVDEQHNVSFPTSFGNLSIEDPSYCNPFASLQSQAYDQPAYDTPSSLGWNEHTRVAEFYDLVLEKSPKAHYLVLKTHSGDPPKPDIFYMPHIVYLENDGCYLTKNTIHVSIQVGVAGKTTIDDRSQERPILSDITTLFITPQLKKSSVTIQDVLGILTPLPVKTIAGTTIKSFTRKISDRTRARKTTLIRHSGKQSNSSGQTSDRSNQSGGDALGVSIGSMLQLKVGIANHAIATVKIIDMKLVSNC</sequence>